<protein>
    <submittedName>
        <fullName evidence="2">Coiled-coil domain containing 170</fullName>
    </submittedName>
</protein>
<dbReference type="InterPro" id="IPR039139">
    <property type="entry name" value="CCDC170-like"/>
</dbReference>
<organism evidence="2">
    <name type="scientific">Nothobranchius pienaari</name>
    <dbReference type="NCBI Taxonomy" id="704102"/>
    <lineage>
        <taxon>Eukaryota</taxon>
        <taxon>Metazoa</taxon>
        <taxon>Chordata</taxon>
        <taxon>Craniata</taxon>
        <taxon>Vertebrata</taxon>
        <taxon>Euteleostomi</taxon>
        <taxon>Actinopterygii</taxon>
        <taxon>Neopterygii</taxon>
        <taxon>Teleostei</taxon>
        <taxon>Neoteleostei</taxon>
        <taxon>Acanthomorphata</taxon>
        <taxon>Ovalentaria</taxon>
        <taxon>Atherinomorphae</taxon>
        <taxon>Cyprinodontiformes</taxon>
        <taxon>Nothobranchiidae</taxon>
        <taxon>Nothobranchius</taxon>
    </lineage>
</organism>
<reference evidence="2" key="1">
    <citation type="submission" date="2016-05" db="EMBL/GenBank/DDBJ databases">
        <authorList>
            <person name="Lavstsen T."/>
            <person name="Jespersen J.S."/>
        </authorList>
    </citation>
    <scope>NUCLEOTIDE SEQUENCE</scope>
    <source>
        <tissue evidence="2">Brain</tissue>
    </source>
</reference>
<evidence type="ECO:0000256" key="1">
    <source>
        <dbReference type="SAM" id="Coils"/>
    </source>
</evidence>
<gene>
    <name evidence="2" type="primary">CCDC170</name>
</gene>
<dbReference type="EMBL" id="HAEF01017753">
    <property type="protein sequence ID" value="SBR58912.1"/>
    <property type="molecule type" value="Transcribed_RNA"/>
</dbReference>
<dbReference type="PANTHER" id="PTHR18863">
    <property type="entry name" value="TSEC-2-RELATED"/>
    <property type="match status" value="1"/>
</dbReference>
<dbReference type="PANTHER" id="PTHR18863:SF4">
    <property type="entry name" value="COILED-COIL DOMAIN-CONTAINING PROTEIN 170"/>
    <property type="match status" value="1"/>
</dbReference>
<evidence type="ECO:0000313" key="2">
    <source>
        <dbReference type="EMBL" id="SBR58912.1"/>
    </source>
</evidence>
<sequence>MRNAVLEESVKSYELECKASRETVLGLEEELDQERRKVVSNATDLDSLKKEKQVEDLQAKAQAAEEKLQLFLERVAKLLQGKSESFISPAEGDILQELDKLCNEYEEFLEQLSETMKVNSPAEGLGFEIRLKLVLPRAEQLFRQEAGALRESRRLTFNLQQKHEKVKILLSRADVLEDLSVEKAFYTLEQSQKNLLDGKELQTQLLRRKLLELEEEKKSKSFLSSVEENNTLLETRKLKKKRLSISKEN</sequence>
<proteinExistence type="predicted"/>
<keyword evidence="1" id="KW-0175">Coiled coil</keyword>
<reference evidence="2" key="2">
    <citation type="submission" date="2016-06" db="EMBL/GenBank/DDBJ databases">
        <title>The genome of a short-lived fish provides insights into sex chromosome evolution and the genetic control of aging.</title>
        <authorList>
            <person name="Reichwald K."/>
            <person name="Felder M."/>
            <person name="Petzold A."/>
            <person name="Koch P."/>
            <person name="Groth M."/>
            <person name="Platzer M."/>
        </authorList>
    </citation>
    <scope>NUCLEOTIDE SEQUENCE</scope>
    <source>
        <tissue evidence="2">Brain</tissue>
    </source>
</reference>
<dbReference type="AlphaFoldDB" id="A0A1A8MQE3"/>
<name>A0A1A8MQE3_9TELE</name>
<feature type="coiled-coil region" evidence="1">
    <location>
        <begin position="10"/>
        <end position="118"/>
    </location>
</feature>
<accession>A0A1A8MQE3</accession>